<evidence type="ECO:0000256" key="6">
    <source>
        <dbReference type="SAM" id="MobiDB-lite"/>
    </source>
</evidence>
<keyword evidence="10" id="KW-1185">Reference proteome</keyword>
<dbReference type="Proteomes" id="UP000789831">
    <property type="component" value="Unassembled WGS sequence"/>
</dbReference>
<dbReference type="Pfam" id="PF01138">
    <property type="entry name" value="RNase_PH"/>
    <property type="match status" value="1"/>
</dbReference>
<dbReference type="GO" id="GO:0071051">
    <property type="term" value="P:poly(A)-dependent snoRNA 3'-end processing"/>
    <property type="evidence" value="ECO:0007669"/>
    <property type="project" value="TreeGrafter"/>
</dbReference>
<dbReference type="GO" id="GO:0006364">
    <property type="term" value="P:rRNA processing"/>
    <property type="evidence" value="ECO:0007669"/>
    <property type="project" value="UniProtKB-KW"/>
</dbReference>
<keyword evidence="5" id="KW-0539">Nucleus</keyword>
<dbReference type="OrthoDB" id="27298at2759"/>
<feature type="domain" description="Exoribonuclease phosphorolytic" evidence="7">
    <location>
        <begin position="17"/>
        <end position="137"/>
    </location>
</feature>
<comment type="caution">
    <text evidence="9">The sequence shown here is derived from an EMBL/GenBank/DDBJ whole genome shotgun (WGS) entry which is preliminary data.</text>
</comment>
<accession>A0A9N9FC46</accession>
<keyword evidence="3" id="KW-0698">rRNA processing</keyword>
<feature type="compositionally biased region" description="Acidic residues" evidence="6">
    <location>
        <begin position="254"/>
        <end position="265"/>
    </location>
</feature>
<dbReference type="GO" id="GO:0071028">
    <property type="term" value="P:nuclear mRNA surveillance"/>
    <property type="evidence" value="ECO:0007669"/>
    <property type="project" value="TreeGrafter"/>
</dbReference>
<dbReference type="InterPro" id="IPR001247">
    <property type="entry name" value="ExoRNase_PH_dom1"/>
</dbReference>
<sequence length="265" mass="29256">MATLNATVREDKRNFAQLRPIHITQDLLQRVDGSAEFSFGSSSVICSIYGPAEVKIRDEKLDKATIEVFVRPVIGTPGTKDKTDEFNLRTTFESVIMTGLHPRTLIQIVAQVKHDDGSILATAINATCLALIDAGVPMKAIITAVTCIVTQQGDVLVDPTSKEAEEAVSTHTFAFDSLFFNAVLCESNGIFTEKQFLESYVLCKSGANQIYEKIRESLGHKFQIQYISKTLHFDPSTMTGTATTTDIEPRQIVDDGDQEEDMELE</sequence>
<dbReference type="CDD" id="cd11372">
    <property type="entry name" value="RNase_PH_RRP46"/>
    <property type="match status" value="1"/>
</dbReference>
<dbReference type="InterPro" id="IPR020568">
    <property type="entry name" value="Ribosomal_Su5_D2-typ_SF"/>
</dbReference>
<dbReference type="InterPro" id="IPR036345">
    <property type="entry name" value="ExoRNase_PH_dom2_sf"/>
</dbReference>
<comment type="similarity">
    <text evidence="2">Belongs to the RNase PH family.</text>
</comment>
<dbReference type="GO" id="GO:0003723">
    <property type="term" value="F:RNA binding"/>
    <property type="evidence" value="ECO:0007669"/>
    <property type="project" value="TreeGrafter"/>
</dbReference>
<protein>
    <submittedName>
        <fullName evidence="9">6468_t:CDS:1</fullName>
    </submittedName>
</protein>
<gene>
    <name evidence="9" type="ORF">AGERDE_LOCUS5359</name>
</gene>
<dbReference type="AlphaFoldDB" id="A0A9N9FC46"/>
<evidence type="ECO:0000313" key="9">
    <source>
        <dbReference type="EMBL" id="CAG8523505.1"/>
    </source>
</evidence>
<keyword evidence="4" id="KW-0271">Exosome</keyword>
<dbReference type="GO" id="GO:0000177">
    <property type="term" value="C:cytoplasmic exosome (RNase complex)"/>
    <property type="evidence" value="ECO:0007669"/>
    <property type="project" value="TreeGrafter"/>
</dbReference>
<dbReference type="PANTHER" id="PTHR11953:SF1">
    <property type="entry name" value="EXOSOME COMPLEX COMPONENT RRP46"/>
    <property type="match status" value="1"/>
</dbReference>
<evidence type="ECO:0000256" key="1">
    <source>
        <dbReference type="ARBA" id="ARBA00004123"/>
    </source>
</evidence>
<feature type="domain" description="Exoribonuclease phosphorolytic" evidence="8">
    <location>
        <begin position="141"/>
        <end position="198"/>
    </location>
</feature>
<dbReference type="InterPro" id="IPR050080">
    <property type="entry name" value="RNase_PH"/>
</dbReference>
<organism evidence="9 10">
    <name type="scientific">Ambispora gerdemannii</name>
    <dbReference type="NCBI Taxonomy" id="144530"/>
    <lineage>
        <taxon>Eukaryota</taxon>
        <taxon>Fungi</taxon>
        <taxon>Fungi incertae sedis</taxon>
        <taxon>Mucoromycota</taxon>
        <taxon>Glomeromycotina</taxon>
        <taxon>Glomeromycetes</taxon>
        <taxon>Archaeosporales</taxon>
        <taxon>Ambisporaceae</taxon>
        <taxon>Ambispora</taxon>
    </lineage>
</organism>
<evidence type="ECO:0000256" key="5">
    <source>
        <dbReference type="ARBA" id="ARBA00023242"/>
    </source>
</evidence>
<dbReference type="Gene3D" id="3.30.230.70">
    <property type="entry name" value="GHMP Kinase, N-terminal domain"/>
    <property type="match status" value="1"/>
</dbReference>
<evidence type="ECO:0000259" key="8">
    <source>
        <dbReference type="Pfam" id="PF03725"/>
    </source>
</evidence>
<dbReference type="Pfam" id="PF03725">
    <property type="entry name" value="RNase_PH_C"/>
    <property type="match status" value="1"/>
</dbReference>
<evidence type="ECO:0000256" key="3">
    <source>
        <dbReference type="ARBA" id="ARBA00022552"/>
    </source>
</evidence>
<name>A0A9N9FC46_9GLOM</name>
<dbReference type="EMBL" id="CAJVPL010000712">
    <property type="protein sequence ID" value="CAG8523505.1"/>
    <property type="molecule type" value="Genomic_DNA"/>
</dbReference>
<dbReference type="SUPFAM" id="SSF55666">
    <property type="entry name" value="Ribonuclease PH domain 2-like"/>
    <property type="match status" value="1"/>
</dbReference>
<comment type="subcellular location">
    <subcellularLocation>
        <location evidence="1">Nucleus</location>
    </subcellularLocation>
</comment>
<dbReference type="GO" id="GO:0005730">
    <property type="term" value="C:nucleolus"/>
    <property type="evidence" value="ECO:0007669"/>
    <property type="project" value="TreeGrafter"/>
</dbReference>
<feature type="region of interest" description="Disordered" evidence="6">
    <location>
        <begin position="238"/>
        <end position="265"/>
    </location>
</feature>
<dbReference type="GO" id="GO:0016075">
    <property type="term" value="P:rRNA catabolic process"/>
    <property type="evidence" value="ECO:0007669"/>
    <property type="project" value="TreeGrafter"/>
</dbReference>
<dbReference type="GO" id="GO:0034475">
    <property type="term" value="P:U4 snRNA 3'-end processing"/>
    <property type="evidence" value="ECO:0007669"/>
    <property type="project" value="TreeGrafter"/>
</dbReference>
<dbReference type="InterPro" id="IPR027408">
    <property type="entry name" value="PNPase/RNase_PH_dom_sf"/>
</dbReference>
<reference evidence="9" key="1">
    <citation type="submission" date="2021-06" db="EMBL/GenBank/DDBJ databases">
        <authorList>
            <person name="Kallberg Y."/>
            <person name="Tangrot J."/>
            <person name="Rosling A."/>
        </authorList>
    </citation>
    <scope>NUCLEOTIDE SEQUENCE</scope>
    <source>
        <strain evidence="9">MT106</strain>
    </source>
</reference>
<evidence type="ECO:0000313" key="10">
    <source>
        <dbReference type="Proteomes" id="UP000789831"/>
    </source>
</evidence>
<evidence type="ECO:0000259" key="7">
    <source>
        <dbReference type="Pfam" id="PF01138"/>
    </source>
</evidence>
<dbReference type="GO" id="GO:0000176">
    <property type="term" value="C:nuclear exosome (RNase complex)"/>
    <property type="evidence" value="ECO:0007669"/>
    <property type="project" value="UniProtKB-ARBA"/>
</dbReference>
<dbReference type="SUPFAM" id="SSF54211">
    <property type="entry name" value="Ribosomal protein S5 domain 2-like"/>
    <property type="match status" value="1"/>
</dbReference>
<evidence type="ECO:0000256" key="2">
    <source>
        <dbReference type="ARBA" id="ARBA00006678"/>
    </source>
</evidence>
<dbReference type="InterPro" id="IPR015847">
    <property type="entry name" value="ExoRNase_PH_dom2"/>
</dbReference>
<dbReference type="PANTHER" id="PTHR11953">
    <property type="entry name" value="EXOSOME COMPLEX COMPONENT"/>
    <property type="match status" value="1"/>
</dbReference>
<evidence type="ECO:0000256" key="4">
    <source>
        <dbReference type="ARBA" id="ARBA00022835"/>
    </source>
</evidence>
<proteinExistence type="inferred from homology"/>